<dbReference type="Gene3D" id="3.30.420.60">
    <property type="entry name" value="eRF1 domain 2"/>
    <property type="match status" value="1"/>
</dbReference>
<evidence type="ECO:0000256" key="1">
    <source>
        <dbReference type="SAM" id="MobiDB-lite"/>
    </source>
</evidence>
<evidence type="ECO:0000313" key="4">
    <source>
        <dbReference type="Proteomes" id="UP000198662"/>
    </source>
</evidence>
<dbReference type="Proteomes" id="UP000198662">
    <property type="component" value="Unassembled WGS sequence"/>
</dbReference>
<evidence type="ECO:0000259" key="2">
    <source>
        <dbReference type="Pfam" id="PF18859"/>
    </source>
</evidence>
<dbReference type="STRING" id="380244.SAMN05216298_3270"/>
<protein>
    <recommendedName>
        <fullName evidence="2">Actinobacteria/chloroflexi VLRF1 release factor domain-containing protein</fullName>
    </recommendedName>
</protein>
<gene>
    <name evidence="3" type="ORF">SAMN05216298_3270</name>
</gene>
<organism evidence="3 4">
    <name type="scientific">Glycomyces sambucus</name>
    <dbReference type="NCBI Taxonomy" id="380244"/>
    <lineage>
        <taxon>Bacteria</taxon>
        <taxon>Bacillati</taxon>
        <taxon>Actinomycetota</taxon>
        <taxon>Actinomycetes</taxon>
        <taxon>Glycomycetales</taxon>
        <taxon>Glycomycetaceae</taxon>
        <taxon>Glycomyces</taxon>
    </lineage>
</organism>
<name>A0A1G9IIC0_9ACTN</name>
<dbReference type="NCBIfam" id="NF041024">
    <property type="entry name" value="acVLRF1_NCBI"/>
    <property type="match status" value="1"/>
</dbReference>
<dbReference type="InterPro" id="IPR040783">
    <property type="entry name" value="VLRF1"/>
</dbReference>
<dbReference type="EMBL" id="FNGF01000004">
    <property type="protein sequence ID" value="SDL24961.1"/>
    <property type="molecule type" value="Genomic_DNA"/>
</dbReference>
<reference evidence="4" key="1">
    <citation type="submission" date="2016-10" db="EMBL/GenBank/DDBJ databases">
        <authorList>
            <person name="Varghese N."/>
            <person name="Submissions S."/>
        </authorList>
    </citation>
    <scope>NUCLEOTIDE SEQUENCE [LARGE SCALE GENOMIC DNA]</scope>
    <source>
        <strain evidence="4">CGMCC 4.3147</strain>
    </source>
</reference>
<dbReference type="Pfam" id="PF18859">
    <property type="entry name" value="acVLRF1"/>
    <property type="match status" value="1"/>
</dbReference>
<dbReference type="SUPFAM" id="SSF53137">
    <property type="entry name" value="Translational machinery components"/>
    <property type="match status" value="1"/>
</dbReference>
<feature type="domain" description="Actinobacteria/chloroflexi VLRF1 release factor" evidence="2">
    <location>
        <begin position="111"/>
        <end position="233"/>
    </location>
</feature>
<dbReference type="AlphaFoldDB" id="A0A1G9IIC0"/>
<dbReference type="InterPro" id="IPR042226">
    <property type="entry name" value="eFR1_2_sf"/>
</dbReference>
<evidence type="ECO:0000313" key="3">
    <source>
        <dbReference type="EMBL" id="SDL24961.1"/>
    </source>
</evidence>
<feature type="region of interest" description="Disordered" evidence="1">
    <location>
        <begin position="46"/>
        <end position="72"/>
    </location>
</feature>
<sequence length="236" mass="25155">MVRIRPAAGGGANVEVEPERLPKWVANFAARNGGIAAHHAEGDAWTIESNGSSNSGSLNGGTPAGDRGPGRQTAQVRWTLAGGLPAGWLLDDDPRRAAEHLRDYALEPRVIAVLLARKGAYSVGILRDGRITASKTDTAYVQGKTKAGGQSQQRFARRREGQAHAAEKRAKDAVFSVLGNAEFDALVTGGVVDGILEDPRLARLRPAVHFGDIAEPKQHLLTETAYRAIGFRILIA</sequence>
<dbReference type="OrthoDB" id="3728778at2"/>
<dbReference type="RefSeq" id="WP_091051141.1">
    <property type="nucleotide sequence ID" value="NZ_FNGF01000004.1"/>
</dbReference>
<keyword evidence="4" id="KW-1185">Reference proteome</keyword>
<accession>A0A1G9IIC0</accession>
<proteinExistence type="predicted"/>